<sequence length="47" mass="5642">MISFKHIMCSFERAENKCVYRVALNHLNFQLIVFFIKTNLHFAESSY</sequence>
<gene>
    <name evidence="1" type="ORF">SMTD_LOCUS14585</name>
</gene>
<organism evidence="1 2">
    <name type="scientific">Schistosoma mattheei</name>
    <dbReference type="NCBI Taxonomy" id="31246"/>
    <lineage>
        <taxon>Eukaryota</taxon>
        <taxon>Metazoa</taxon>
        <taxon>Spiralia</taxon>
        <taxon>Lophotrochozoa</taxon>
        <taxon>Platyhelminthes</taxon>
        <taxon>Trematoda</taxon>
        <taxon>Digenea</taxon>
        <taxon>Strigeidida</taxon>
        <taxon>Schistosomatoidea</taxon>
        <taxon>Schistosomatidae</taxon>
        <taxon>Schistosoma</taxon>
    </lineage>
</organism>
<dbReference type="EMBL" id="UZAL01034806">
    <property type="protein sequence ID" value="VDP66279.1"/>
    <property type="molecule type" value="Genomic_DNA"/>
</dbReference>
<evidence type="ECO:0000313" key="1">
    <source>
        <dbReference type="EMBL" id="VDP66279.1"/>
    </source>
</evidence>
<protein>
    <submittedName>
        <fullName evidence="1">Uncharacterized protein</fullName>
    </submittedName>
</protein>
<reference evidence="1 2" key="1">
    <citation type="submission" date="2018-11" db="EMBL/GenBank/DDBJ databases">
        <authorList>
            <consortium name="Pathogen Informatics"/>
        </authorList>
    </citation>
    <scope>NUCLEOTIDE SEQUENCE [LARGE SCALE GENOMIC DNA]</scope>
    <source>
        <strain>Denwood</strain>
        <strain evidence="2">Zambia</strain>
    </source>
</reference>
<dbReference type="Proteomes" id="UP000269396">
    <property type="component" value="Unassembled WGS sequence"/>
</dbReference>
<keyword evidence="2" id="KW-1185">Reference proteome</keyword>
<accession>A0A3P8JCS6</accession>
<evidence type="ECO:0000313" key="2">
    <source>
        <dbReference type="Proteomes" id="UP000269396"/>
    </source>
</evidence>
<proteinExistence type="predicted"/>
<name>A0A3P8JCS6_9TREM</name>
<dbReference type="AlphaFoldDB" id="A0A3P8JCS6"/>